<proteinExistence type="predicted"/>
<protein>
    <submittedName>
        <fullName evidence="1">Uncharacterized protein</fullName>
    </submittedName>
</protein>
<evidence type="ECO:0000313" key="2">
    <source>
        <dbReference type="Proteomes" id="UP000225821"/>
    </source>
</evidence>
<gene>
    <name evidence="1" type="ORF">pf16_228</name>
</gene>
<sequence>MIKHPQQYYFEVSKVLPSQADGREVLAFHIKRALWETVRVEYLQNWTEWYSHWMQMPKAPSDQHEHAFLE</sequence>
<keyword evidence="2" id="KW-1185">Reference proteome</keyword>
<dbReference type="EMBL" id="KU873925">
    <property type="protein sequence ID" value="AND75151.1"/>
    <property type="molecule type" value="Genomic_DNA"/>
</dbReference>
<evidence type="ECO:0000313" key="1">
    <source>
        <dbReference type="EMBL" id="AND75151.1"/>
    </source>
</evidence>
<dbReference type="Proteomes" id="UP000225821">
    <property type="component" value="Segment"/>
</dbReference>
<name>A0A1S5R405_9CAUD</name>
<reference evidence="1 2" key="1">
    <citation type="submission" date="2016-03" db="EMBL/GenBank/DDBJ databases">
        <title>Characterisation of pf16 and phiPMW: Two novel phages infecting Pseudomonas putida PpG1.</title>
        <authorList>
            <person name="Magill D.J."/>
            <person name="Krylov V.N."/>
            <person name="Shaburova O.V."/>
            <person name="Allen C.C.R."/>
            <person name="McGrath J.W."/>
            <person name="Quinn J.P."/>
            <person name="Kulakov L.A."/>
        </authorList>
    </citation>
    <scope>NUCLEOTIDE SEQUENCE [LARGE SCALE GENOMIC DNA]</scope>
</reference>
<organism evidence="1 2">
    <name type="scientific">Pseudomonas phage pf16</name>
    <dbReference type="NCBI Taxonomy" id="1815630"/>
    <lineage>
        <taxon>Viruses</taxon>
        <taxon>Duplodnaviria</taxon>
        <taxon>Heunggongvirae</taxon>
        <taxon>Uroviricota</taxon>
        <taxon>Caudoviricetes</taxon>
        <taxon>Chakrabartyvirus</taxon>
        <taxon>Chakrabartyvirus pf16</taxon>
    </lineage>
</organism>
<accession>A0A1S5R405</accession>